<protein>
    <recommendedName>
        <fullName evidence="5">MaoC-like domain-containing protein</fullName>
    </recommendedName>
</protein>
<dbReference type="GO" id="GO:0006635">
    <property type="term" value="P:fatty acid beta-oxidation"/>
    <property type="evidence" value="ECO:0007669"/>
    <property type="project" value="TreeGrafter"/>
</dbReference>
<evidence type="ECO:0000313" key="3">
    <source>
        <dbReference type="EMBL" id="KAK5084521.1"/>
    </source>
</evidence>
<evidence type="ECO:0000259" key="1">
    <source>
        <dbReference type="Pfam" id="PF01575"/>
    </source>
</evidence>
<dbReference type="Pfam" id="PF22622">
    <property type="entry name" value="MFE-2_hydrat-2_N"/>
    <property type="match status" value="1"/>
</dbReference>
<dbReference type="Gene3D" id="3.10.129.10">
    <property type="entry name" value="Hotdog Thioesterase"/>
    <property type="match status" value="2"/>
</dbReference>
<dbReference type="Proteomes" id="UP001309876">
    <property type="component" value="Unassembled WGS sequence"/>
</dbReference>
<dbReference type="PANTHER" id="PTHR13078:SF57">
    <property type="entry name" value="DEHYDRATASE, PUTATIVE (AFU_ORTHOLOGUE AFUA_5G00640)-RELATED"/>
    <property type="match status" value="1"/>
</dbReference>
<dbReference type="GO" id="GO:0004300">
    <property type="term" value="F:enoyl-CoA hydratase activity"/>
    <property type="evidence" value="ECO:0007669"/>
    <property type="project" value="TreeGrafter"/>
</dbReference>
<evidence type="ECO:0008006" key="5">
    <source>
        <dbReference type="Google" id="ProtNLM"/>
    </source>
</evidence>
<dbReference type="InterPro" id="IPR029069">
    <property type="entry name" value="HotDog_dom_sf"/>
</dbReference>
<feature type="domain" description="MaoC-like" evidence="1">
    <location>
        <begin position="178"/>
        <end position="277"/>
    </location>
</feature>
<dbReference type="InterPro" id="IPR054357">
    <property type="entry name" value="MFE-2_N"/>
</dbReference>
<dbReference type="EMBL" id="JAVRRJ010000005">
    <property type="protein sequence ID" value="KAK5084521.1"/>
    <property type="molecule type" value="Genomic_DNA"/>
</dbReference>
<dbReference type="GO" id="GO:0005777">
    <property type="term" value="C:peroxisome"/>
    <property type="evidence" value="ECO:0007669"/>
    <property type="project" value="TreeGrafter"/>
</dbReference>
<organism evidence="3 4">
    <name type="scientific">Lithohypha guttulata</name>
    <dbReference type="NCBI Taxonomy" id="1690604"/>
    <lineage>
        <taxon>Eukaryota</taxon>
        <taxon>Fungi</taxon>
        <taxon>Dikarya</taxon>
        <taxon>Ascomycota</taxon>
        <taxon>Pezizomycotina</taxon>
        <taxon>Eurotiomycetes</taxon>
        <taxon>Chaetothyriomycetidae</taxon>
        <taxon>Chaetothyriales</taxon>
        <taxon>Trichomeriaceae</taxon>
        <taxon>Lithohypha</taxon>
    </lineage>
</organism>
<proteinExistence type="predicted"/>
<accession>A0AAN7SYS1</accession>
<sequence>MPDPGVGFEYPRAEVSWLKRDVLLFAASIGCTADELHFLYELHPQFAVFPTYSIILPFKRTSQEVIDFYKAQESNPIPGVPKLDSRRVLDGQRKIEFLKPLPPTSEGKTFELRSKVLGVYDKGKSGTVVETEQTIVDKSTDEVYTRAVGSGFFVGQGGWGGPKGPATASFNPPKGREQSPDVVHVNQLNDESALLYRLNGDYNPLHATPEPGQKMGFGGAIMHGLFSWNNAAHALLKELGGSDPANIKEFQARFASPVKPADKLVTEIWRTGDKDKDGWEEIRFISRVEGGKVCLSNGRALMKCSPPVGKSKL</sequence>
<comment type="caution">
    <text evidence="3">The sequence shown here is derived from an EMBL/GenBank/DDBJ whole genome shotgun (WGS) entry which is preliminary data.</text>
</comment>
<dbReference type="AlphaFoldDB" id="A0AAN7SYS1"/>
<dbReference type="GO" id="GO:0044594">
    <property type="term" value="F:17-beta-hydroxysteroid dehydrogenase (NAD+) activity"/>
    <property type="evidence" value="ECO:0007669"/>
    <property type="project" value="TreeGrafter"/>
</dbReference>
<dbReference type="SUPFAM" id="SSF54637">
    <property type="entry name" value="Thioesterase/thiol ester dehydrase-isomerase"/>
    <property type="match status" value="2"/>
</dbReference>
<name>A0AAN7SYS1_9EURO</name>
<gene>
    <name evidence="3" type="ORF">LTR05_005598</name>
</gene>
<dbReference type="InterPro" id="IPR002539">
    <property type="entry name" value="MaoC-like_dom"/>
</dbReference>
<reference evidence="3 4" key="1">
    <citation type="submission" date="2023-08" db="EMBL/GenBank/DDBJ databases">
        <title>Black Yeasts Isolated from many extreme environments.</title>
        <authorList>
            <person name="Coleine C."/>
            <person name="Stajich J.E."/>
            <person name="Selbmann L."/>
        </authorList>
    </citation>
    <scope>NUCLEOTIDE SEQUENCE [LARGE SCALE GENOMIC DNA]</scope>
    <source>
        <strain evidence="3 4">CCFEE 5910</strain>
    </source>
</reference>
<dbReference type="Pfam" id="PF01575">
    <property type="entry name" value="MaoC_dehydratas"/>
    <property type="match status" value="1"/>
</dbReference>
<feature type="domain" description="Peroxisomal multifunctional enzyme type 2-like N-terminal" evidence="2">
    <location>
        <begin position="19"/>
        <end position="155"/>
    </location>
</feature>
<dbReference type="CDD" id="cd03448">
    <property type="entry name" value="HDE_HSD"/>
    <property type="match status" value="1"/>
</dbReference>
<dbReference type="PANTHER" id="PTHR13078">
    <property type="entry name" value="PEROXISOMAL MULTIFUNCTIONAL ENZYME TYPE 2-RELATED"/>
    <property type="match status" value="1"/>
</dbReference>
<evidence type="ECO:0000313" key="4">
    <source>
        <dbReference type="Proteomes" id="UP001309876"/>
    </source>
</evidence>
<dbReference type="GO" id="GO:0003857">
    <property type="term" value="F:(3S)-3-hydroxyacyl-CoA dehydrogenase (NAD+) activity"/>
    <property type="evidence" value="ECO:0007669"/>
    <property type="project" value="TreeGrafter"/>
</dbReference>
<keyword evidence="4" id="KW-1185">Reference proteome</keyword>
<evidence type="ECO:0000259" key="2">
    <source>
        <dbReference type="Pfam" id="PF22622"/>
    </source>
</evidence>